<dbReference type="InterPro" id="IPR052700">
    <property type="entry name" value="Carb_kinase_PfkB-like"/>
</dbReference>
<proteinExistence type="inferred from homology"/>
<dbReference type="Gene3D" id="3.40.1190.20">
    <property type="match status" value="1"/>
</dbReference>
<dbReference type="CDD" id="cd01168">
    <property type="entry name" value="adenosine_kinase"/>
    <property type="match status" value="1"/>
</dbReference>
<accession>A0A255Z3R2</accession>
<dbReference type="Gene3D" id="3.30.1110.10">
    <property type="match status" value="1"/>
</dbReference>
<dbReference type="Proteomes" id="UP000216998">
    <property type="component" value="Unassembled WGS sequence"/>
</dbReference>
<dbReference type="InterPro" id="IPR011611">
    <property type="entry name" value="PfkB_dom"/>
</dbReference>
<dbReference type="PANTHER" id="PTHR43320">
    <property type="entry name" value="SUGAR KINASE"/>
    <property type="match status" value="1"/>
</dbReference>
<evidence type="ECO:0000313" key="5">
    <source>
        <dbReference type="EMBL" id="OYQ35300.1"/>
    </source>
</evidence>
<organism evidence="5 6">
    <name type="scientific">Niveispirillum lacus</name>
    <dbReference type="NCBI Taxonomy" id="1981099"/>
    <lineage>
        <taxon>Bacteria</taxon>
        <taxon>Pseudomonadati</taxon>
        <taxon>Pseudomonadota</taxon>
        <taxon>Alphaproteobacteria</taxon>
        <taxon>Rhodospirillales</taxon>
        <taxon>Azospirillaceae</taxon>
        <taxon>Niveispirillum</taxon>
    </lineage>
</organism>
<evidence type="ECO:0000256" key="3">
    <source>
        <dbReference type="ARBA" id="ARBA00022777"/>
    </source>
</evidence>
<dbReference type="GO" id="GO:0016301">
    <property type="term" value="F:kinase activity"/>
    <property type="evidence" value="ECO:0007669"/>
    <property type="project" value="UniProtKB-KW"/>
</dbReference>
<evidence type="ECO:0000259" key="4">
    <source>
        <dbReference type="Pfam" id="PF00294"/>
    </source>
</evidence>
<keyword evidence="6" id="KW-1185">Reference proteome</keyword>
<sequence length="353" mass="37141">MHGHLPQDAVCLYSAPILIVLWRPFVAALYDVVGLGNAIVDVIAKADEDFLTANGLVKNAMRLISAEEADALYAKMGPGLEMSGGSAGNTMAALASLGGKGVFVGKVAHDQLGKVYRHDIRAAGVVFDTPDLTDGKPTGSCLILVTPDGHRTMNTFLGACLDLTPDDIDPVVIKSSKVTYMEGYLWDPPAAKQAFLKAAALAHEAGQKVALSLSDPFCVNRHLDSFRDLVKNHVDILFANESEIVALFGGDFDSAAAEARQHVEVAVLTRGEHGATVLVGGETFSVPAEKVSKVVDTTGAGDLFAAGFLYGYTQGRSPSDCARLGAICAGEIITHYGARSEVNLAELVKSKGL</sequence>
<keyword evidence="3 5" id="KW-0418">Kinase</keyword>
<evidence type="ECO:0000256" key="1">
    <source>
        <dbReference type="ARBA" id="ARBA00010688"/>
    </source>
</evidence>
<name>A0A255Z3R2_9PROT</name>
<gene>
    <name evidence="5" type="ORF">CHU95_08780</name>
</gene>
<keyword evidence="2" id="KW-0808">Transferase</keyword>
<feature type="domain" description="Carbohydrate kinase PfkB" evidence="4">
    <location>
        <begin position="83"/>
        <end position="340"/>
    </location>
</feature>
<dbReference type="InterPro" id="IPR002173">
    <property type="entry name" value="Carboh/pur_kinase_PfkB_CS"/>
</dbReference>
<dbReference type="SUPFAM" id="SSF53613">
    <property type="entry name" value="Ribokinase-like"/>
    <property type="match status" value="1"/>
</dbReference>
<evidence type="ECO:0000313" key="6">
    <source>
        <dbReference type="Proteomes" id="UP000216998"/>
    </source>
</evidence>
<dbReference type="Pfam" id="PF00294">
    <property type="entry name" value="PfkB"/>
    <property type="match status" value="1"/>
</dbReference>
<dbReference type="OrthoDB" id="9813569at2"/>
<comment type="similarity">
    <text evidence="1">Belongs to the carbohydrate kinase PfkB family.</text>
</comment>
<comment type="caution">
    <text evidence="5">The sequence shown here is derived from an EMBL/GenBank/DDBJ whole genome shotgun (WGS) entry which is preliminary data.</text>
</comment>
<dbReference type="InterPro" id="IPR029056">
    <property type="entry name" value="Ribokinase-like"/>
</dbReference>
<reference evidence="5 6" key="1">
    <citation type="submission" date="2017-07" db="EMBL/GenBank/DDBJ databases">
        <title>Niveispirillum cyanobacteriorum sp. nov., isolated from cyanobacterial aggregates in a eutrophic lake.</title>
        <authorList>
            <person name="Cai H."/>
        </authorList>
    </citation>
    <scope>NUCLEOTIDE SEQUENCE [LARGE SCALE GENOMIC DNA]</scope>
    <source>
        <strain evidence="6">TH1-14</strain>
    </source>
</reference>
<dbReference type="PROSITE" id="PS00584">
    <property type="entry name" value="PFKB_KINASES_2"/>
    <property type="match status" value="1"/>
</dbReference>
<evidence type="ECO:0000256" key="2">
    <source>
        <dbReference type="ARBA" id="ARBA00022679"/>
    </source>
</evidence>
<dbReference type="PANTHER" id="PTHR43320:SF3">
    <property type="entry name" value="CARBOHYDRATE KINASE PFKB DOMAIN-CONTAINING PROTEIN"/>
    <property type="match status" value="1"/>
</dbReference>
<dbReference type="AlphaFoldDB" id="A0A255Z3R2"/>
<protein>
    <submittedName>
        <fullName evidence="5">Adenosine kinase</fullName>
    </submittedName>
</protein>
<dbReference type="EMBL" id="NOXU01000026">
    <property type="protein sequence ID" value="OYQ35300.1"/>
    <property type="molecule type" value="Genomic_DNA"/>
</dbReference>